<protein>
    <submittedName>
        <fullName evidence="1">Uncharacterized protein</fullName>
    </submittedName>
</protein>
<evidence type="ECO:0000313" key="2">
    <source>
        <dbReference type="Proteomes" id="UP000807159"/>
    </source>
</evidence>
<dbReference type="EMBL" id="JACEGQ020000001">
    <property type="protein sequence ID" value="KAH8521478.1"/>
    <property type="molecule type" value="Genomic_DNA"/>
</dbReference>
<sequence>MSCVIVPVLKGFGFSLFQCQKIWLWRNNAIPEIFRLVQIKQFGRLIAIRRKFSWLILFVVPSRQIQLERKSLLVNLHAPPHGWAGKAQYRWGNPGVAGAGGLIRNELGN</sequence>
<gene>
    <name evidence="1" type="ORF">H0E87_002492</name>
</gene>
<evidence type="ECO:0000313" key="1">
    <source>
        <dbReference type="EMBL" id="KAH8521478.1"/>
    </source>
</evidence>
<reference evidence="1" key="1">
    <citation type="journal article" date="2021" name="J. Hered.">
        <title>Genome Assembly of Salicaceae Populus deltoides (Eastern Cottonwood) I-69 Based on Nanopore Sequencing and Hi-C Technologies.</title>
        <authorList>
            <person name="Bai S."/>
            <person name="Wu H."/>
            <person name="Zhang J."/>
            <person name="Pan Z."/>
            <person name="Zhao W."/>
            <person name="Li Z."/>
            <person name="Tong C."/>
        </authorList>
    </citation>
    <scope>NUCLEOTIDE SEQUENCE</scope>
    <source>
        <tissue evidence="1">Leaf</tissue>
    </source>
</reference>
<comment type="caution">
    <text evidence="1">The sequence shown here is derived from an EMBL/GenBank/DDBJ whole genome shotgun (WGS) entry which is preliminary data.</text>
</comment>
<dbReference type="Proteomes" id="UP000807159">
    <property type="component" value="Chromosome 1"/>
</dbReference>
<proteinExistence type="predicted"/>
<name>A0A8T2ZVY9_POPDE</name>
<keyword evidence="2" id="KW-1185">Reference proteome</keyword>
<accession>A0A8T2ZVY9</accession>
<dbReference type="AlphaFoldDB" id="A0A8T2ZVY9"/>
<organism evidence="1 2">
    <name type="scientific">Populus deltoides</name>
    <name type="common">Eastern poplar</name>
    <name type="synonym">Eastern cottonwood</name>
    <dbReference type="NCBI Taxonomy" id="3696"/>
    <lineage>
        <taxon>Eukaryota</taxon>
        <taxon>Viridiplantae</taxon>
        <taxon>Streptophyta</taxon>
        <taxon>Embryophyta</taxon>
        <taxon>Tracheophyta</taxon>
        <taxon>Spermatophyta</taxon>
        <taxon>Magnoliopsida</taxon>
        <taxon>eudicotyledons</taxon>
        <taxon>Gunneridae</taxon>
        <taxon>Pentapetalae</taxon>
        <taxon>rosids</taxon>
        <taxon>fabids</taxon>
        <taxon>Malpighiales</taxon>
        <taxon>Salicaceae</taxon>
        <taxon>Saliceae</taxon>
        <taxon>Populus</taxon>
    </lineage>
</organism>